<comment type="function">
    <text evidence="14">Catalyzes the dephosphorylation of undecaprenyl diphosphate (UPP). Confers resistance to bacitracin.</text>
</comment>
<comment type="caution">
    <text evidence="15">The sequence shown here is derived from an EMBL/GenBank/DDBJ whole genome shotgun (WGS) entry which is preliminary data.</text>
</comment>
<name>A0A0G1Q7Q5_9BACT</name>
<evidence type="ECO:0000256" key="4">
    <source>
        <dbReference type="ARBA" id="ARBA00021581"/>
    </source>
</evidence>
<evidence type="ECO:0000256" key="8">
    <source>
        <dbReference type="ARBA" id="ARBA00022989"/>
    </source>
</evidence>
<comment type="subcellular location">
    <subcellularLocation>
        <location evidence="1 14">Cell membrane</location>
        <topology evidence="1 14">Multi-pass membrane protein</topology>
    </subcellularLocation>
</comment>
<dbReference type="EC" id="3.6.1.27" evidence="3 14"/>
<evidence type="ECO:0000256" key="12">
    <source>
        <dbReference type="ARBA" id="ARBA00032932"/>
    </source>
</evidence>
<reference evidence="15 16" key="1">
    <citation type="journal article" date="2015" name="Nature">
        <title>rRNA introns, odd ribosomes, and small enigmatic genomes across a large radiation of phyla.</title>
        <authorList>
            <person name="Brown C.T."/>
            <person name="Hug L.A."/>
            <person name="Thomas B.C."/>
            <person name="Sharon I."/>
            <person name="Castelle C.J."/>
            <person name="Singh A."/>
            <person name="Wilkins M.J."/>
            <person name="Williams K.H."/>
            <person name="Banfield J.F."/>
        </authorList>
    </citation>
    <scope>NUCLEOTIDE SEQUENCE [LARGE SCALE GENOMIC DNA]</scope>
</reference>
<dbReference type="InterPro" id="IPR003824">
    <property type="entry name" value="UppP"/>
</dbReference>
<dbReference type="GO" id="GO:0009252">
    <property type="term" value="P:peptidoglycan biosynthetic process"/>
    <property type="evidence" value="ECO:0007669"/>
    <property type="project" value="UniProtKB-KW"/>
</dbReference>
<dbReference type="PANTHER" id="PTHR30622:SF4">
    <property type="entry name" value="UNDECAPRENYL-DIPHOSPHATASE"/>
    <property type="match status" value="1"/>
</dbReference>
<evidence type="ECO:0000256" key="10">
    <source>
        <dbReference type="ARBA" id="ARBA00023251"/>
    </source>
</evidence>
<keyword evidence="14" id="KW-0573">Peptidoglycan synthesis</keyword>
<comment type="catalytic activity">
    <reaction evidence="13 14">
        <text>di-trans,octa-cis-undecaprenyl diphosphate + H2O = di-trans,octa-cis-undecaprenyl phosphate + phosphate + H(+)</text>
        <dbReference type="Rhea" id="RHEA:28094"/>
        <dbReference type="ChEBI" id="CHEBI:15377"/>
        <dbReference type="ChEBI" id="CHEBI:15378"/>
        <dbReference type="ChEBI" id="CHEBI:43474"/>
        <dbReference type="ChEBI" id="CHEBI:58405"/>
        <dbReference type="ChEBI" id="CHEBI:60392"/>
        <dbReference type="EC" id="3.6.1.27"/>
    </reaction>
</comment>
<keyword evidence="8 14" id="KW-1133">Transmembrane helix</keyword>
<feature type="transmembrane region" description="Helical" evidence="14">
    <location>
        <begin position="80"/>
        <end position="98"/>
    </location>
</feature>
<dbReference type="Proteomes" id="UP000034795">
    <property type="component" value="Unassembled WGS sequence"/>
</dbReference>
<accession>A0A0G1Q7Q5</accession>
<dbReference type="GO" id="GO:0008360">
    <property type="term" value="P:regulation of cell shape"/>
    <property type="evidence" value="ECO:0007669"/>
    <property type="project" value="UniProtKB-KW"/>
</dbReference>
<comment type="similarity">
    <text evidence="2 14">Belongs to the UppP family.</text>
</comment>
<keyword evidence="10 14" id="KW-0046">Antibiotic resistance</keyword>
<sequence length="259" mass="28138">MSIFHAFILGLVQGVAEFLPISSSGFLVLVPQWLGWEEQGLSFDAFIHLGTLAAVLIALSGDVRRMCVGMIKKDRVWGGLGWKILIATFPVFLIGFFAQDFVETSLRAKEVVAASFIVWGIVLYASDRWGRKNVTSVEKTGWKQAFVTGCAQVISLIPGTSRSGITISAGLVSGLSRETATRFSFLLGIPAIAAAGGYHLFILVSQGGSVDWVPIMVGWASACISAFFTIKFLLMFLRRAGYAWIAVARVVLGFLILFF</sequence>
<evidence type="ECO:0000256" key="9">
    <source>
        <dbReference type="ARBA" id="ARBA00023136"/>
    </source>
</evidence>
<evidence type="ECO:0000256" key="11">
    <source>
        <dbReference type="ARBA" id="ARBA00032707"/>
    </source>
</evidence>
<feature type="transmembrane region" description="Helical" evidence="14">
    <location>
        <begin position="241"/>
        <end position="258"/>
    </location>
</feature>
<dbReference type="AlphaFoldDB" id="A0A0G1Q7Q5"/>
<dbReference type="HAMAP" id="MF_01006">
    <property type="entry name" value="Undec_diphosphatase"/>
    <property type="match status" value="1"/>
</dbReference>
<feature type="transmembrane region" description="Helical" evidence="14">
    <location>
        <begin position="110"/>
        <end position="126"/>
    </location>
</feature>
<evidence type="ECO:0000256" key="3">
    <source>
        <dbReference type="ARBA" id="ARBA00012374"/>
    </source>
</evidence>
<keyword evidence="6 14" id="KW-0812">Transmembrane</keyword>
<evidence type="ECO:0000313" key="15">
    <source>
        <dbReference type="EMBL" id="KKU41039.1"/>
    </source>
</evidence>
<keyword evidence="7 14" id="KW-0378">Hydrolase</keyword>
<feature type="transmembrane region" description="Helical" evidence="14">
    <location>
        <begin position="216"/>
        <end position="234"/>
    </location>
</feature>
<evidence type="ECO:0000256" key="5">
    <source>
        <dbReference type="ARBA" id="ARBA00022475"/>
    </source>
</evidence>
<dbReference type="Pfam" id="PF02673">
    <property type="entry name" value="BacA"/>
    <property type="match status" value="1"/>
</dbReference>
<keyword evidence="14" id="KW-0961">Cell wall biogenesis/degradation</keyword>
<dbReference type="GO" id="GO:0046677">
    <property type="term" value="P:response to antibiotic"/>
    <property type="evidence" value="ECO:0007669"/>
    <property type="project" value="UniProtKB-UniRule"/>
</dbReference>
<dbReference type="GO" id="GO:0005886">
    <property type="term" value="C:plasma membrane"/>
    <property type="evidence" value="ECO:0007669"/>
    <property type="project" value="UniProtKB-SubCell"/>
</dbReference>
<evidence type="ECO:0000256" key="1">
    <source>
        <dbReference type="ARBA" id="ARBA00004651"/>
    </source>
</evidence>
<protein>
    <recommendedName>
        <fullName evidence="4 14">Undecaprenyl-diphosphatase</fullName>
        <ecNumber evidence="3 14">3.6.1.27</ecNumber>
    </recommendedName>
    <alternativeName>
        <fullName evidence="12 14">Bacitracin resistance protein</fullName>
    </alternativeName>
    <alternativeName>
        <fullName evidence="11 14">Undecaprenyl pyrophosphate phosphatase</fullName>
    </alternativeName>
</protein>
<dbReference type="GO" id="GO:0071555">
    <property type="term" value="P:cell wall organization"/>
    <property type="evidence" value="ECO:0007669"/>
    <property type="project" value="UniProtKB-KW"/>
</dbReference>
<evidence type="ECO:0000256" key="7">
    <source>
        <dbReference type="ARBA" id="ARBA00022801"/>
    </source>
</evidence>
<dbReference type="PANTHER" id="PTHR30622">
    <property type="entry name" value="UNDECAPRENYL-DIPHOSPHATASE"/>
    <property type="match status" value="1"/>
</dbReference>
<evidence type="ECO:0000256" key="13">
    <source>
        <dbReference type="ARBA" id="ARBA00047594"/>
    </source>
</evidence>
<feature type="transmembrane region" description="Helical" evidence="14">
    <location>
        <begin position="40"/>
        <end position="59"/>
    </location>
</feature>
<keyword evidence="14" id="KW-0133">Cell shape</keyword>
<organism evidence="15 16">
    <name type="scientific">Candidatus Uhrbacteria bacterium GW2011_GWE2_46_68</name>
    <dbReference type="NCBI Taxonomy" id="1618994"/>
    <lineage>
        <taxon>Bacteria</taxon>
        <taxon>Candidatus Uhriibacteriota</taxon>
    </lineage>
</organism>
<gene>
    <name evidence="14" type="primary">uppP</name>
    <name evidence="15" type="ORF">UX57_C0007G0071</name>
</gene>
<evidence type="ECO:0000256" key="14">
    <source>
        <dbReference type="HAMAP-Rule" id="MF_01006"/>
    </source>
</evidence>
<dbReference type="STRING" id="1618994.UX57_C0007G0071"/>
<proteinExistence type="inferred from homology"/>
<keyword evidence="5 14" id="KW-1003">Cell membrane</keyword>
<comment type="miscellaneous">
    <text evidence="14">Bacitracin is thought to be involved in the inhibition of peptidoglycan synthesis by sequestering undecaprenyl diphosphate, thereby reducing the pool of lipid carrier available.</text>
</comment>
<evidence type="ECO:0000256" key="6">
    <source>
        <dbReference type="ARBA" id="ARBA00022692"/>
    </source>
</evidence>
<dbReference type="GO" id="GO:0050380">
    <property type="term" value="F:undecaprenyl-diphosphatase activity"/>
    <property type="evidence" value="ECO:0007669"/>
    <property type="project" value="UniProtKB-UniRule"/>
</dbReference>
<feature type="transmembrane region" description="Helical" evidence="14">
    <location>
        <begin position="183"/>
        <end position="204"/>
    </location>
</feature>
<evidence type="ECO:0000256" key="2">
    <source>
        <dbReference type="ARBA" id="ARBA00010621"/>
    </source>
</evidence>
<keyword evidence="9 14" id="KW-0472">Membrane</keyword>
<evidence type="ECO:0000313" key="16">
    <source>
        <dbReference type="Proteomes" id="UP000034795"/>
    </source>
</evidence>
<dbReference type="PATRIC" id="fig|1618994.3.peg.561"/>
<dbReference type="EMBL" id="LCMS01000007">
    <property type="protein sequence ID" value="KKU41039.1"/>
    <property type="molecule type" value="Genomic_DNA"/>
</dbReference>